<dbReference type="Proteomes" id="UP001081438">
    <property type="component" value="Unassembled WGS sequence"/>
</dbReference>
<gene>
    <name evidence="3" type="ORF">NW112_09700</name>
    <name evidence="2" type="ORF">NW133_09020</name>
</gene>
<feature type="transmembrane region" description="Helical" evidence="1">
    <location>
        <begin position="29"/>
        <end position="49"/>
    </location>
</feature>
<keyword evidence="4" id="KW-1185">Reference proteome</keyword>
<reference evidence="3" key="2">
    <citation type="journal article" date="2022" name="Int. J. Mol. Sci.">
        <title>Phenotypic and genotypic virulence characterisation of Staphylococcus pettenkoferi strains isolated from human bloodstream and diabetic foot infections.</title>
        <authorList>
            <person name="Magnan C."/>
        </authorList>
    </citation>
    <scope>NUCLEOTIDE SEQUENCE</scope>
    <source>
        <strain evidence="3">NSP020P</strain>
    </source>
</reference>
<dbReference type="AlphaFoldDB" id="A0A9Q4H165"/>
<organism evidence="3 5">
    <name type="scientific">Staphylococcus pettenkoferi</name>
    <dbReference type="NCBI Taxonomy" id="170573"/>
    <lineage>
        <taxon>Bacteria</taxon>
        <taxon>Bacillati</taxon>
        <taxon>Bacillota</taxon>
        <taxon>Bacilli</taxon>
        <taxon>Bacillales</taxon>
        <taxon>Staphylococcaceae</taxon>
        <taxon>Staphylococcus</taxon>
    </lineage>
</organism>
<dbReference type="Proteomes" id="UP001072952">
    <property type="component" value="Unassembled WGS sequence"/>
</dbReference>
<sequence>MIYVAIIITILGIIFLSMSKTKPKSRQSFLSLGVVCLIIGIVSLIGLLINKIVTGA</sequence>
<evidence type="ECO:0000313" key="2">
    <source>
        <dbReference type="EMBL" id="MCY1583670.1"/>
    </source>
</evidence>
<dbReference type="EMBL" id="JANSLD010000031">
    <property type="protein sequence ID" value="MCY1583670.1"/>
    <property type="molecule type" value="Genomic_DNA"/>
</dbReference>
<evidence type="ECO:0000313" key="4">
    <source>
        <dbReference type="Proteomes" id="UP001072952"/>
    </source>
</evidence>
<protein>
    <submittedName>
        <fullName evidence="3">Uncharacterized protein</fullName>
    </submittedName>
</protein>
<keyword evidence="1" id="KW-1133">Transmembrane helix</keyword>
<name>A0A9Q4H165_9STAP</name>
<accession>A0A9Q4H165</accession>
<reference evidence="2" key="1">
    <citation type="journal article" date="2022" name="Int. J. Mol. Sci.">
        <title>Phenotypic and Genotypic Virulence Characterisation of Staphylococcus pettenkoferi Strains Isolated from Human Bloodstream and Diabetic Foot Infections.</title>
        <authorList>
            <person name="Magnan C."/>
            <person name="Ahmad-Mansour N."/>
            <person name="Pouget C."/>
            <person name="Morsli M."/>
            <person name="Huc-Brandt S."/>
            <person name="Pantel A."/>
            <person name="Dunyach-Remy C."/>
            <person name="Sotto A."/>
            <person name="Molle V."/>
            <person name="Lavigne J.-P."/>
        </authorList>
    </citation>
    <scope>NUCLEOTIDE SEQUENCE</scope>
    <source>
        <strain evidence="2">NSP012P</strain>
    </source>
</reference>
<comment type="caution">
    <text evidence="3">The sequence shown here is derived from an EMBL/GenBank/DDBJ whole genome shotgun (WGS) entry which is preliminary data.</text>
</comment>
<evidence type="ECO:0000256" key="1">
    <source>
        <dbReference type="SAM" id="Phobius"/>
    </source>
</evidence>
<proteinExistence type="predicted"/>
<reference evidence="2" key="3">
    <citation type="submission" date="2022-08" db="EMBL/GenBank/DDBJ databases">
        <authorList>
            <person name="Magnan C."/>
        </authorList>
    </citation>
    <scope>NUCLEOTIDE SEQUENCE</scope>
    <source>
        <strain evidence="2">NSP012P</strain>
    </source>
</reference>
<dbReference type="RefSeq" id="WP_002472296.1">
    <property type="nucleotide sequence ID" value="NZ_CP022096.2"/>
</dbReference>
<keyword evidence="1" id="KW-0812">Transmembrane</keyword>
<dbReference type="GeneID" id="52187466"/>
<dbReference type="EMBL" id="JANSKX010000032">
    <property type="protein sequence ID" value="MCY1595509.1"/>
    <property type="molecule type" value="Genomic_DNA"/>
</dbReference>
<keyword evidence="1" id="KW-0472">Membrane</keyword>
<evidence type="ECO:0000313" key="5">
    <source>
        <dbReference type="Proteomes" id="UP001081438"/>
    </source>
</evidence>
<evidence type="ECO:0000313" key="3">
    <source>
        <dbReference type="EMBL" id="MCY1595509.1"/>
    </source>
</evidence>